<name>A0A0R2CE00_9LACO</name>
<dbReference type="InterPro" id="IPR011650">
    <property type="entry name" value="Peptidase_M20_dimer"/>
</dbReference>
<evidence type="ECO:0000313" key="13">
    <source>
        <dbReference type="Proteomes" id="UP000051576"/>
    </source>
</evidence>
<evidence type="ECO:0000256" key="8">
    <source>
        <dbReference type="ARBA" id="ARBA00022915"/>
    </source>
</evidence>
<feature type="domain" description="Peptidase M20 dimerisation" evidence="11">
    <location>
        <begin position="172"/>
        <end position="275"/>
    </location>
</feature>
<evidence type="ECO:0000256" key="9">
    <source>
        <dbReference type="ARBA" id="ARBA00023154"/>
    </source>
</evidence>
<dbReference type="GO" id="GO:0019877">
    <property type="term" value="P:diaminopimelate biosynthetic process"/>
    <property type="evidence" value="ECO:0007669"/>
    <property type="project" value="UniProtKB-KW"/>
</dbReference>
<dbReference type="GO" id="GO:0009085">
    <property type="term" value="P:lysine biosynthetic process"/>
    <property type="evidence" value="ECO:0007669"/>
    <property type="project" value="UniProtKB-KW"/>
</dbReference>
<dbReference type="STRING" id="1133569.FD21_GL001069"/>
<organism evidence="12 13">
    <name type="scientific">Liquorilactobacillus vini DSM 20605</name>
    <dbReference type="NCBI Taxonomy" id="1133569"/>
    <lineage>
        <taxon>Bacteria</taxon>
        <taxon>Bacillati</taxon>
        <taxon>Bacillota</taxon>
        <taxon>Bacilli</taxon>
        <taxon>Lactobacillales</taxon>
        <taxon>Lactobacillaceae</taxon>
        <taxon>Liquorilactobacillus</taxon>
    </lineage>
</organism>
<evidence type="ECO:0000256" key="4">
    <source>
        <dbReference type="ARBA" id="ARBA00022605"/>
    </source>
</evidence>
<dbReference type="GO" id="GO:0016787">
    <property type="term" value="F:hydrolase activity"/>
    <property type="evidence" value="ECO:0007669"/>
    <property type="project" value="UniProtKB-KW"/>
</dbReference>
<dbReference type="OrthoDB" id="9792335at2"/>
<evidence type="ECO:0000256" key="5">
    <source>
        <dbReference type="ARBA" id="ARBA00022723"/>
    </source>
</evidence>
<evidence type="ECO:0000256" key="3">
    <source>
        <dbReference type="ARBA" id="ARBA00006247"/>
    </source>
</evidence>
<dbReference type="Gene3D" id="3.30.70.360">
    <property type="match status" value="1"/>
</dbReference>
<dbReference type="InterPro" id="IPR050072">
    <property type="entry name" value="Peptidase_M20A"/>
</dbReference>
<dbReference type="Pfam" id="PF01546">
    <property type="entry name" value="Peptidase_M20"/>
    <property type="match status" value="1"/>
</dbReference>
<dbReference type="NCBIfam" id="NF006365">
    <property type="entry name" value="PRK08588.1"/>
    <property type="match status" value="1"/>
</dbReference>
<evidence type="ECO:0000256" key="7">
    <source>
        <dbReference type="ARBA" id="ARBA00022833"/>
    </source>
</evidence>
<reference evidence="12 13" key="1">
    <citation type="journal article" date="2015" name="Genome Announc.">
        <title>Expanding the biotechnology potential of lactobacilli through comparative genomics of 213 strains and associated genera.</title>
        <authorList>
            <person name="Sun Z."/>
            <person name="Harris H.M."/>
            <person name="McCann A."/>
            <person name="Guo C."/>
            <person name="Argimon S."/>
            <person name="Zhang W."/>
            <person name="Yang X."/>
            <person name="Jeffery I.B."/>
            <person name="Cooney J.C."/>
            <person name="Kagawa T.F."/>
            <person name="Liu W."/>
            <person name="Song Y."/>
            <person name="Salvetti E."/>
            <person name="Wrobel A."/>
            <person name="Rasinkangas P."/>
            <person name="Parkhill J."/>
            <person name="Rea M.C."/>
            <person name="O'Sullivan O."/>
            <person name="Ritari J."/>
            <person name="Douillard F.P."/>
            <person name="Paul Ross R."/>
            <person name="Yang R."/>
            <person name="Briner A.E."/>
            <person name="Felis G.E."/>
            <person name="de Vos W.M."/>
            <person name="Barrangou R."/>
            <person name="Klaenhammer T.R."/>
            <person name="Caufield P.W."/>
            <person name="Cui Y."/>
            <person name="Zhang H."/>
            <person name="O'Toole P.W."/>
        </authorList>
    </citation>
    <scope>NUCLEOTIDE SEQUENCE [LARGE SCALE GENOMIC DNA]</scope>
    <source>
        <strain evidence="12 13">DSM 20605</strain>
    </source>
</reference>
<dbReference type="InterPro" id="IPR036264">
    <property type="entry name" value="Bact_exopeptidase_dim_dom"/>
</dbReference>
<dbReference type="eggNOG" id="COG0624">
    <property type="taxonomic scope" value="Bacteria"/>
</dbReference>
<gene>
    <name evidence="12" type="ORF">FD21_GL001069</name>
</gene>
<protein>
    <submittedName>
        <fullName evidence="12">Succinyl-diaminopimelate desuccinylase</fullName>
    </submittedName>
</protein>
<keyword evidence="8" id="KW-0220">Diaminopimelate biosynthesis</keyword>
<accession>A0A0R2CE00</accession>
<dbReference type="EMBL" id="AYYX01000003">
    <property type="protein sequence ID" value="KRM89562.1"/>
    <property type="molecule type" value="Genomic_DNA"/>
</dbReference>
<dbReference type="RefSeq" id="WP_010580973.1">
    <property type="nucleotide sequence ID" value="NZ_AHYZ01000142.1"/>
</dbReference>
<sequence length="382" mass="41709">MRQQEKIKVLEDLIAIESVNDHELEVAEYLATFLGRFGIKTKIDRFDGQRANLIAEIGKKKTDQIFCLTGHQDTVAVGTQDKWKTDPFKATIIGERIYGRGSADMKSGLAAEAIVLAELAASGWNPPGTLRLLATAGEEYGTPGAYRLAKQGLVDDVNALVVGEPTSGQIVYAHAGTINYQIQSFGKSVHSSRPEAGINAISGLNAYLTAEEHLFDQAPRDPDLGAFKHSITRTSGGNQINIIPDQAVLFGNLRPTPAFPNQKVIQMIKNQVSAINELSRFQLQFKLLHNFYPVKTAADDLFVQTAAAISAKHFANQVIGLTTINGATDASVFVERNPQIKAIILGPDAWENAHQNNEFTTLPSFLATIKTYRDLVKAYFAV</sequence>
<dbReference type="Proteomes" id="UP000051576">
    <property type="component" value="Unassembled WGS sequence"/>
</dbReference>
<dbReference type="InterPro" id="IPR010182">
    <property type="entry name" value="ArgE/DapE"/>
</dbReference>
<keyword evidence="10" id="KW-0170">Cobalt</keyword>
<dbReference type="Pfam" id="PF07687">
    <property type="entry name" value="M20_dimer"/>
    <property type="match status" value="1"/>
</dbReference>
<keyword evidence="5" id="KW-0479">Metal-binding</keyword>
<evidence type="ECO:0000313" key="12">
    <source>
        <dbReference type="EMBL" id="KRM89562.1"/>
    </source>
</evidence>
<keyword evidence="9" id="KW-0457">Lysine biosynthesis</keyword>
<comment type="caution">
    <text evidence="12">The sequence shown here is derived from an EMBL/GenBank/DDBJ whole genome shotgun (WGS) entry which is preliminary data.</text>
</comment>
<evidence type="ECO:0000259" key="11">
    <source>
        <dbReference type="Pfam" id="PF07687"/>
    </source>
</evidence>
<comment type="similarity">
    <text evidence="3">Belongs to the peptidase M20A family.</text>
</comment>
<dbReference type="SUPFAM" id="SSF55031">
    <property type="entry name" value="Bacterial exopeptidase dimerisation domain"/>
    <property type="match status" value="1"/>
</dbReference>
<dbReference type="AlphaFoldDB" id="A0A0R2CE00"/>
<comment type="cofactor">
    <cofactor evidence="2">
        <name>Zn(2+)</name>
        <dbReference type="ChEBI" id="CHEBI:29105"/>
    </cofactor>
</comment>
<dbReference type="PANTHER" id="PTHR43808:SF8">
    <property type="entry name" value="PEPTIDASE M20 DIMERISATION DOMAIN-CONTAINING PROTEIN"/>
    <property type="match status" value="1"/>
</dbReference>
<dbReference type="GO" id="GO:0046872">
    <property type="term" value="F:metal ion binding"/>
    <property type="evidence" value="ECO:0007669"/>
    <property type="project" value="UniProtKB-KW"/>
</dbReference>
<proteinExistence type="inferred from homology"/>
<comment type="cofactor">
    <cofactor evidence="1">
        <name>Co(2+)</name>
        <dbReference type="ChEBI" id="CHEBI:48828"/>
    </cofactor>
</comment>
<dbReference type="NCBIfam" id="TIGR01910">
    <property type="entry name" value="DapE-ArgE"/>
    <property type="match status" value="1"/>
</dbReference>
<keyword evidence="7" id="KW-0862">Zinc</keyword>
<dbReference type="PATRIC" id="fig|1133569.4.peg.1198"/>
<dbReference type="CDD" id="cd08659">
    <property type="entry name" value="M20_ArgE_DapE-like"/>
    <property type="match status" value="1"/>
</dbReference>
<keyword evidence="6" id="KW-0378">Hydrolase</keyword>
<evidence type="ECO:0000256" key="6">
    <source>
        <dbReference type="ARBA" id="ARBA00022801"/>
    </source>
</evidence>
<keyword evidence="13" id="KW-1185">Reference proteome</keyword>
<dbReference type="Gene3D" id="3.40.630.10">
    <property type="entry name" value="Zn peptidases"/>
    <property type="match status" value="2"/>
</dbReference>
<evidence type="ECO:0000256" key="10">
    <source>
        <dbReference type="ARBA" id="ARBA00023285"/>
    </source>
</evidence>
<evidence type="ECO:0000256" key="1">
    <source>
        <dbReference type="ARBA" id="ARBA00001941"/>
    </source>
</evidence>
<dbReference type="SUPFAM" id="SSF53187">
    <property type="entry name" value="Zn-dependent exopeptidases"/>
    <property type="match status" value="1"/>
</dbReference>
<evidence type="ECO:0000256" key="2">
    <source>
        <dbReference type="ARBA" id="ARBA00001947"/>
    </source>
</evidence>
<dbReference type="PANTHER" id="PTHR43808">
    <property type="entry name" value="ACETYLORNITHINE DEACETYLASE"/>
    <property type="match status" value="1"/>
</dbReference>
<dbReference type="InterPro" id="IPR002933">
    <property type="entry name" value="Peptidase_M20"/>
</dbReference>
<keyword evidence="4" id="KW-0028">Amino-acid biosynthesis</keyword>